<dbReference type="InterPro" id="IPR050235">
    <property type="entry name" value="CK1_Ser-Thr_kinase"/>
</dbReference>
<gene>
    <name evidence="2" type="ORF">TTRE_0000724601</name>
</gene>
<reference evidence="2" key="1">
    <citation type="submission" date="2014-01" db="EMBL/GenBank/DDBJ databases">
        <authorList>
            <person name="Aslett M."/>
        </authorList>
    </citation>
    <scope>NUCLEOTIDE SEQUENCE</scope>
</reference>
<dbReference type="OrthoDB" id="5979581at2759"/>
<sequence length="333" mass="37884">MSSLNSSIDKHIDIQDLIHSSTVSDRFQIEDHVDSGIYGLKFQVNDNKESGKYAMKVDLPHQRRNRLYKEAFILKRLSDCPHVSKYIEYGNYRGIDYLVLTMVGPDLATIRKRAMDKSFDLGTVLRIGIQCAEALSAVHEAGFVLRDVRPENFAIGLYEDKDVISIVDFGSALQIQFGVNNFVIRPEMDAEFCGSRLHASFNAHYGLELGIHDDMISLFYMMADLYLGKLPWANEGDIRKIGQLKRSSRADTIFGDMPHCIKTMYRALKNFSYGEQFDHDEIIEQLVQAADRLNAPKSLRLDEIDIASIKCASMRAAPLRRAKYNTKKRSKSV</sequence>
<dbReference type="AlphaFoldDB" id="A0A077ZJX4"/>
<name>A0A077ZJX4_TRITR</name>
<dbReference type="PROSITE" id="PS50011">
    <property type="entry name" value="PROTEIN_KINASE_DOM"/>
    <property type="match status" value="1"/>
</dbReference>
<dbReference type="SUPFAM" id="SSF56112">
    <property type="entry name" value="Protein kinase-like (PK-like)"/>
    <property type="match status" value="1"/>
</dbReference>
<feature type="domain" description="Protein kinase" evidence="1">
    <location>
        <begin position="27"/>
        <end position="333"/>
    </location>
</feature>
<organism evidence="2 3">
    <name type="scientific">Trichuris trichiura</name>
    <name type="common">Whipworm</name>
    <name type="synonym">Trichocephalus trichiurus</name>
    <dbReference type="NCBI Taxonomy" id="36087"/>
    <lineage>
        <taxon>Eukaryota</taxon>
        <taxon>Metazoa</taxon>
        <taxon>Ecdysozoa</taxon>
        <taxon>Nematoda</taxon>
        <taxon>Enoplea</taxon>
        <taxon>Dorylaimia</taxon>
        <taxon>Trichinellida</taxon>
        <taxon>Trichuridae</taxon>
        <taxon>Trichuris</taxon>
    </lineage>
</organism>
<evidence type="ECO:0000313" key="3">
    <source>
        <dbReference type="Proteomes" id="UP000030665"/>
    </source>
</evidence>
<dbReference type="STRING" id="36087.A0A077ZJX4"/>
<dbReference type="Pfam" id="PF00069">
    <property type="entry name" value="Pkinase"/>
    <property type="match status" value="1"/>
</dbReference>
<protein>
    <submittedName>
        <fullName evidence="2">Pkinase domain containing protein</fullName>
    </submittedName>
</protein>
<dbReference type="PANTHER" id="PTHR11909">
    <property type="entry name" value="CASEIN KINASE-RELATED"/>
    <property type="match status" value="1"/>
</dbReference>
<evidence type="ECO:0000313" key="2">
    <source>
        <dbReference type="EMBL" id="CDW58920.1"/>
    </source>
</evidence>
<dbReference type="GO" id="GO:0004672">
    <property type="term" value="F:protein kinase activity"/>
    <property type="evidence" value="ECO:0007669"/>
    <property type="project" value="InterPro"/>
</dbReference>
<keyword evidence="2" id="KW-0808">Transferase</keyword>
<dbReference type="SMART" id="SM00220">
    <property type="entry name" value="S_TKc"/>
    <property type="match status" value="1"/>
</dbReference>
<dbReference type="Proteomes" id="UP000030665">
    <property type="component" value="Unassembled WGS sequence"/>
</dbReference>
<proteinExistence type="predicted"/>
<evidence type="ECO:0000259" key="1">
    <source>
        <dbReference type="PROSITE" id="PS50011"/>
    </source>
</evidence>
<dbReference type="InterPro" id="IPR000719">
    <property type="entry name" value="Prot_kinase_dom"/>
</dbReference>
<keyword evidence="2" id="KW-0418">Kinase</keyword>
<dbReference type="EMBL" id="HG806449">
    <property type="protein sequence ID" value="CDW58920.1"/>
    <property type="molecule type" value="Genomic_DNA"/>
</dbReference>
<dbReference type="Gene3D" id="1.10.510.10">
    <property type="entry name" value="Transferase(Phosphotransferase) domain 1"/>
    <property type="match status" value="1"/>
</dbReference>
<reference evidence="2" key="2">
    <citation type="submission" date="2014-03" db="EMBL/GenBank/DDBJ databases">
        <title>The whipworm genome and dual-species transcriptomics of an intimate host-pathogen interaction.</title>
        <authorList>
            <person name="Foth B.J."/>
            <person name="Tsai I.J."/>
            <person name="Reid A.J."/>
            <person name="Bancroft A.J."/>
            <person name="Nichol S."/>
            <person name="Tracey A."/>
            <person name="Holroyd N."/>
            <person name="Cotton J.A."/>
            <person name="Stanley E.J."/>
            <person name="Zarowiecki M."/>
            <person name="Liu J.Z."/>
            <person name="Huckvale T."/>
            <person name="Cooper P.J."/>
            <person name="Grencis R.K."/>
            <person name="Berriman M."/>
        </authorList>
    </citation>
    <scope>NUCLEOTIDE SEQUENCE [LARGE SCALE GENOMIC DNA]</scope>
</reference>
<accession>A0A077ZJX4</accession>
<keyword evidence="3" id="KW-1185">Reference proteome</keyword>
<dbReference type="InterPro" id="IPR011009">
    <property type="entry name" value="Kinase-like_dom_sf"/>
</dbReference>
<dbReference type="GO" id="GO:0005524">
    <property type="term" value="F:ATP binding"/>
    <property type="evidence" value="ECO:0007669"/>
    <property type="project" value="InterPro"/>
</dbReference>